<dbReference type="EC" id="2.4.1.255" evidence="3"/>
<dbReference type="PROSITE" id="PS50005">
    <property type="entry name" value="TPR"/>
    <property type="match status" value="3"/>
</dbReference>
<sequence length="1106" mass="122104">MTAPESARELFLAGNALFGAGDLSGAAECYRRALQLDPGYAEACFNLGCALDRLSGPAEALPHLARAAELSPEWSRARGSLGFALARLGRMGEAAGELAAAVRLDPGDPGLSNNLGLALSALSRGEEARDAFEEAIRLDPLYAEPHNNLSILFERFGESAHAIAAALEALRLKPEFPEAHLNLANALKSQGRHQEAIAHYREALRLRPDYREAESSLLFALLYPAHTPEEELFAEHAAFGARCRFSAPRHVNDPDPERPLKLGYLSADFREHAVARFIEPVLAHHDRSRFRIYCYSNVSAPDQRSERLAALADCFRSIAGMTDQKVEELVRADGIDILVDLSGHSAGNRLPVFARRPAPVQVTWLGYPFSTGLEAIDYRITDPVCDPPGETERYHSEELLRLPGTFSCFLPPDDAPPPVGAPLSKNGRVTFGSFNNPAKITPETVLLWSGVLRAVPGSHLLLKGYSLACAETRLRLEEAFAGHGIERERLELMGNTPSYRDHLALYDRVDIALDSYPYNGTTTSCEALWMGVPVVTLAGSSHRSRVGASLLQALGLEGLVAHEARKFVALAAALAGDPERLSGLRSTLRRTMAASPLTDGASFTRHLEKAWRDVWARWCRSHPAQAPDPAVQGAQYLQHGRLDRALSQFLIPLRGGERSTLGGIQEALRLQLAADQARALALDDPLALREEETEHLGCETLAETAELLVAAGFVTPAELICRYLGDRGYLSPRVSRTLAEVALAIGKPEVAVREFERAQAAGDRSRATRIKLVKAQEAERLSPPPARVERFLLIKAWGYGFWSDVNMLLGQCLLAEITGRVPVVHWGGNSLFSDDPGRNAFSSFFLPFNGTGIGELAAKARSIYPPKWNRENLLLDELNKEEGPWSRFSSLYALERGEEVVVGDFHYGVNDFIPWIPPGHPLYGLDPDALHLLLYRRYLRPRPELELRAETFFDREFSGRPVLALHVRGGDKGGEDPGLHRLNALYHPRIERFLGEEREGRLFLLTDDDNLLASYRERYGDRLSHTASTRTGSSLGVHHQEQADRRALGEEVLVDALIAARCRLFLGNGFSNVSLAVAQMRRWERGSCVLFGARLDRVRQMTLYRS</sequence>
<dbReference type="Pfam" id="PF00515">
    <property type="entry name" value="TPR_1"/>
    <property type="match status" value="1"/>
</dbReference>
<keyword evidence="7 8" id="KW-0802">TPR repeat</keyword>
<evidence type="ECO:0000256" key="4">
    <source>
        <dbReference type="ARBA" id="ARBA00022676"/>
    </source>
</evidence>
<dbReference type="GO" id="GO:0097363">
    <property type="term" value="F:protein O-acetylglucosaminyltransferase activity"/>
    <property type="evidence" value="ECO:0007669"/>
    <property type="project" value="UniProtKB-EC"/>
</dbReference>
<name>C6E7I1_GEOSM</name>
<dbReference type="HOGENOM" id="CLU_282398_0_0_7"/>
<reference evidence="10" key="1">
    <citation type="submission" date="2009-07" db="EMBL/GenBank/DDBJ databases">
        <title>Complete sequence of Geobacter sp. M21.</title>
        <authorList>
            <consortium name="US DOE Joint Genome Institute"/>
            <person name="Lucas S."/>
            <person name="Copeland A."/>
            <person name="Lapidus A."/>
            <person name="Glavina del Rio T."/>
            <person name="Dalin E."/>
            <person name="Tice H."/>
            <person name="Bruce D."/>
            <person name="Goodwin L."/>
            <person name="Pitluck S."/>
            <person name="Saunders E."/>
            <person name="Brettin T."/>
            <person name="Detter J.C."/>
            <person name="Han C."/>
            <person name="Larimer F."/>
            <person name="Land M."/>
            <person name="Hauser L."/>
            <person name="Kyrpides N."/>
            <person name="Ovchinnikova G."/>
            <person name="Lovley D."/>
        </authorList>
    </citation>
    <scope>NUCLEOTIDE SEQUENCE [LARGE SCALE GENOMIC DNA]</scope>
    <source>
        <strain evidence="10">M21</strain>
    </source>
</reference>
<dbReference type="OrthoDB" id="5503541at2"/>
<comment type="pathway">
    <text evidence="1">Protein modification; protein glycosylation.</text>
</comment>
<proteinExistence type="inferred from homology"/>
<dbReference type="PROSITE" id="PS50293">
    <property type="entry name" value="TPR_REGION"/>
    <property type="match status" value="1"/>
</dbReference>
<evidence type="ECO:0000256" key="6">
    <source>
        <dbReference type="ARBA" id="ARBA00022737"/>
    </source>
</evidence>
<dbReference type="STRING" id="443144.GM21_3824"/>
<organism evidence="10">
    <name type="scientific">Geobacter sp. (strain M21)</name>
    <dbReference type="NCBI Taxonomy" id="443144"/>
    <lineage>
        <taxon>Bacteria</taxon>
        <taxon>Pseudomonadati</taxon>
        <taxon>Thermodesulfobacteriota</taxon>
        <taxon>Desulfuromonadia</taxon>
        <taxon>Geobacterales</taxon>
        <taxon>Geobacteraceae</taxon>
        <taxon>Geobacter</taxon>
    </lineage>
</organism>
<dbReference type="PANTHER" id="PTHR44835">
    <property type="entry name" value="UDP-N-ACETYLGLUCOSAMINE--PEPTIDE N-ACETYLGLUCOSAMINYLTRANSFERASE SPINDLY-RELATED"/>
    <property type="match status" value="1"/>
</dbReference>
<dbReference type="KEGG" id="gem:GM21_3824"/>
<feature type="domain" description="O-GlcNAc transferase C-terminal" evidence="9">
    <location>
        <begin position="428"/>
        <end position="606"/>
    </location>
</feature>
<evidence type="ECO:0000256" key="1">
    <source>
        <dbReference type="ARBA" id="ARBA00004922"/>
    </source>
</evidence>
<feature type="domain" description="O-GlcNAc transferase C-terminal" evidence="9">
    <location>
        <begin position="256"/>
        <end position="406"/>
    </location>
</feature>
<dbReference type="Pfam" id="PF13432">
    <property type="entry name" value="TPR_16"/>
    <property type="match status" value="1"/>
</dbReference>
<dbReference type="PANTHER" id="PTHR44835:SF1">
    <property type="entry name" value="PROTEIN O-GLCNAC TRANSFERASE"/>
    <property type="match status" value="1"/>
</dbReference>
<dbReference type="Gene3D" id="3.40.50.11350">
    <property type="match status" value="1"/>
</dbReference>
<dbReference type="EMBL" id="CP001661">
    <property type="protein sequence ID" value="ACT19841.1"/>
    <property type="molecule type" value="Genomic_DNA"/>
</dbReference>
<dbReference type="InterPro" id="IPR029489">
    <property type="entry name" value="OGT/SEC/SPY_C"/>
</dbReference>
<evidence type="ECO:0000256" key="8">
    <source>
        <dbReference type="PROSITE-ProRule" id="PRU00339"/>
    </source>
</evidence>
<dbReference type="AlphaFoldDB" id="C6E7I1"/>
<dbReference type="InterPro" id="IPR019734">
    <property type="entry name" value="TPR_rpt"/>
</dbReference>
<dbReference type="Gene3D" id="3.40.50.2000">
    <property type="entry name" value="Glycogen Phosphorylase B"/>
    <property type="match status" value="1"/>
</dbReference>
<keyword evidence="6" id="KW-0677">Repeat</keyword>
<dbReference type="UniPathway" id="UPA00378"/>
<dbReference type="Gene3D" id="3.40.50.11380">
    <property type="match status" value="1"/>
</dbReference>
<dbReference type="SUPFAM" id="SSF48452">
    <property type="entry name" value="TPR-like"/>
    <property type="match status" value="1"/>
</dbReference>
<dbReference type="CAZy" id="GT41">
    <property type="family name" value="Glycosyltransferase Family 41"/>
</dbReference>
<keyword evidence="5" id="KW-0808">Transferase</keyword>
<evidence type="ECO:0000256" key="3">
    <source>
        <dbReference type="ARBA" id="ARBA00011970"/>
    </source>
</evidence>
<dbReference type="Pfam" id="PF13414">
    <property type="entry name" value="TPR_11"/>
    <property type="match status" value="1"/>
</dbReference>
<evidence type="ECO:0000256" key="2">
    <source>
        <dbReference type="ARBA" id="ARBA00005386"/>
    </source>
</evidence>
<dbReference type="SMART" id="SM00028">
    <property type="entry name" value="TPR"/>
    <property type="match status" value="6"/>
</dbReference>
<dbReference type="InterPro" id="IPR051939">
    <property type="entry name" value="Glycosyltr_41/O-GlcNAc_trsf"/>
</dbReference>
<dbReference type="Gene3D" id="1.25.40.10">
    <property type="entry name" value="Tetratricopeptide repeat domain"/>
    <property type="match status" value="3"/>
</dbReference>
<dbReference type="eggNOG" id="COG0457">
    <property type="taxonomic scope" value="Bacteria"/>
</dbReference>
<gene>
    <name evidence="10" type="ordered locus">GM21_3824</name>
</gene>
<evidence type="ECO:0000256" key="5">
    <source>
        <dbReference type="ARBA" id="ARBA00022679"/>
    </source>
</evidence>
<feature type="repeat" description="TPR" evidence="8">
    <location>
        <begin position="7"/>
        <end position="40"/>
    </location>
</feature>
<feature type="repeat" description="TPR" evidence="8">
    <location>
        <begin position="177"/>
        <end position="210"/>
    </location>
</feature>
<keyword evidence="4" id="KW-0328">Glycosyltransferase</keyword>
<feature type="repeat" description="TPR" evidence="8">
    <location>
        <begin position="109"/>
        <end position="142"/>
    </location>
</feature>
<dbReference type="InterPro" id="IPR011990">
    <property type="entry name" value="TPR-like_helical_dom_sf"/>
</dbReference>
<dbReference type="Pfam" id="PF13844">
    <property type="entry name" value="Glyco_transf_41"/>
    <property type="match status" value="2"/>
</dbReference>
<dbReference type="CDD" id="cd11296">
    <property type="entry name" value="O-FucT_like"/>
    <property type="match status" value="1"/>
</dbReference>
<protein>
    <recommendedName>
        <fullName evidence="3">protein O-GlcNAc transferase</fullName>
        <ecNumber evidence="3">2.4.1.255</ecNumber>
    </recommendedName>
</protein>
<evidence type="ECO:0000256" key="7">
    <source>
        <dbReference type="ARBA" id="ARBA00022803"/>
    </source>
</evidence>
<dbReference type="eggNOG" id="COG3914">
    <property type="taxonomic scope" value="Bacteria"/>
</dbReference>
<evidence type="ECO:0000313" key="10">
    <source>
        <dbReference type="EMBL" id="ACT19841.1"/>
    </source>
</evidence>
<comment type="similarity">
    <text evidence="2">Belongs to the glycosyltransferase 41 family. O-GlcNAc transferase subfamily.</text>
</comment>
<evidence type="ECO:0000259" key="9">
    <source>
        <dbReference type="Pfam" id="PF13844"/>
    </source>
</evidence>
<accession>C6E7I1</accession>